<keyword evidence="1" id="KW-0812">Transmembrane</keyword>
<name>A0ABU0K2Q8_9BACL</name>
<dbReference type="GeneID" id="301328128"/>
<evidence type="ECO:0000313" key="2">
    <source>
        <dbReference type="EMBL" id="MDQ0483645.1"/>
    </source>
</evidence>
<evidence type="ECO:0000313" key="3">
    <source>
        <dbReference type="Proteomes" id="UP001226720"/>
    </source>
</evidence>
<reference evidence="2" key="1">
    <citation type="submission" date="2023-07" db="EMBL/GenBank/DDBJ databases">
        <title>Genomic Encyclopedia of Type Strains, Phase IV (KMG-IV): sequencing the most valuable type-strain genomes for metagenomic binning, comparative biology and taxonomic classification.</title>
        <authorList>
            <person name="Goeker M."/>
        </authorList>
    </citation>
    <scope>NUCLEOTIDE SEQUENCE [LARGE SCALE GENOMIC DNA]</scope>
    <source>
        <strain evidence="2">JSM 076093</strain>
    </source>
</reference>
<comment type="caution">
    <text evidence="2">The sequence shown here is derived from an EMBL/GenBank/DDBJ whole genome shotgun (WGS) entry which is preliminary data.</text>
</comment>
<feature type="transmembrane region" description="Helical" evidence="1">
    <location>
        <begin position="125"/>
        <end position="145"/>
    </location>
</feature>
<evidence type="ECO:0000256" key="1">
    <source>
        <dbReference type="SAM" id="Phobius"/>
    </source>
</evidence>
<dbReference type="EMBL" id="JAUSWM010000004">
    <property type="protein sequence ID" value="MDQ0483645.1"/>
    <property type="molecule type" value="Genomic_DNA"/>
</dbReference>
<feature type="transmembrane region" description="Helical" evidence="1">
    <location>
        <begin position="96"/>
        <end position="113"/>
    </location>
</feature>
<dbReference type="RefSeq" id="WP_301552480.1">
    <property type="nucleotide sequence ID" value="NZ_JAQRMZ010000008.1"/>
</dbReference>
<sequence length="156" mass="18419">MDEKTVLWILAGGGICLLLFNLSKSPFKDRLIVFLITSYYSSILGIMVVGEGMLSYPVNLFNNQFNSSLTYEYILFPLLGIYYYQTTYYATWKGIIWQAVLYSIGITVIEVVLEKYTDFINYESWTWFYTLVSTFVFFVIVRYLMKFITYKDQQQK</sequence>
<feature type="transmembrane region" description="Helical" evidence="1">
    <location>
        <begin position="6"/>
        <end position="22"/>
    </location>
</feature>
<dbReference type="Proteomes" id="UP001226720">
    <property type="component" value="Unassembled WGS sequence"/>
</dbReference>
<feature type="transmembrane region" description="Helical" evidence="1">
    <location>
        <begin position="69"/>
        <end position="84"/>
    </location>
</feature>
<organism evidence="2 3">
    <name type="scientific">Guptibacillus hwajinpoensis</name>
    <dbReference type="NCBI Taxonomy" id="208199"/>
    <lineage>
        <taxon>Bacteria</taxon>
        <taxon>Bacillati</taxon>
        <taxon>Bacillota</taxon>
        <taxon>Bacilli</taxon>
        <taxon>Bacillales</taxon>
        <taxon>Guptibacillaceae</taxon>
        <taxon>Guptibacillus</taxon>
    </lineage>
</organism>
<dbReference type="InterPro" id="IPR048147">
    <property type="entry name" value="CBO0543-like"/>
</dbReference>
<protein>
    <submittedName>
        <fullName evidence="2">Membrane protein YhdT</fullName>
    </submittedName>
</protein>
<dbReference type="NCBIfam" id="NF041644">
    <property type="entry name" value="CBO0543_fam"/>
    <property type="match status" value="1"/>
</dbReference>
<proteinExistence type="predicted"/>
<feature type="transmembrane region" description="Helical" evidence="1">
    <location>
        <begin position="31"/>
        <end position="49"/>
    </location>
</feature>
<keyword evidence="3" id="KW-1185">Reference proteome</keyword>
<gene>
    <name evidence="2" type="ORF">QO000_002627</name>
</gene>
<keyword evidence="1" id="KW-0472">Membrane</keyword>
<accession>A0ABU0K2Q8</accession>
<keyword evidence="1" id="KW-1133">Transmembrane helix</keyword>